<reference evidence="2 3" key="1">
    <citation type="submission" date="2019-12" db="EMBL/GenBank/DDBJ databases">
        <title>Chitinophaga sp. strain ysch24 (GDMCC 1.1355), whole genome shotgun sequence.</title>
        <authorList>
            <person name="Zhang X."/>
        </authorList>
    </citation>
    <scope>NUCLEOTIDE SEQUENCE [LARGE SCALE GENOMIC DNA]</scope>
    <source>
        <strain evidence="3">ysch24</strain>
    </source>
</reference>
<evidence type="ECO:0000313" key="3">
    <source>
        <dbReference type="Proteomes" id="UP000461730"/>
    </source>
</evidence>
<dbReference type="Pfam" id="PF13088">
    <property type="entry name" value="BNR_2"/>
    <property type="match status" value="1"/>
</dbReference>
<protein>
    <submittedName>
        <fullName evidence="2">Sialidase</fullName>
    </submittedName>
</protein>
<evidence type="ECO:0000259" key="1">
    <source>
        <dbReference type="Pfam" id="PF13088"/>
    </source>
</evidence>
<feature type="domain" description="Sialidase" evidence="1">
    <location>
        <begin position="80"/>
        <end position="355"/>
    </location>
</feature>
<gene>
    <name evidence="2" type="ORF">GO493_16405</name>
</gene>
<dbReference type="EMBL" id="WRXN01000006">
    <property type="protein sequence ID" value="MVT09854.1"/>
    <property type="molecule type" value="Genomic_DNA"/>
</dbReference>
<proteinExistence type="predicted"/>
<dbReference type="Gene3D" id="2.120.10.10">
    <property type="match status" value="1"/>
</dbReference>
<dbReference type="PANTHER" id="PTHR43752">
    <property type="entry name" value="BNR/ASP-BOX REPEAT FAMILY PROTEIN"/>
    <property type="match status" value="1"/>
</dbReference>
<evidence type="ECO:0000313" key="2">
    <source>
        <dbReference type="EMBL" id="MVT09854.1"/>
    </source>
</evidence>
<dbReference type="InterPro" id="IPR011040">
    <property type="entry name" value="Sialidase"/>
</dbReference>
<organism evidence="2 3">
    <name type="scientific">Chitinophaga tropicalis</name>
    <dbReference type="NCBI Taxonomy" id="2683588"/>
    <lineage>
        <taxon>Bacteria</taxon>
        <taxon>Pseudomonadati</taxon>
        <taxon>Bacteroidota</taxon>
        <taxon>Chitinophagia</taxon>
        <taxon>Chitinophagales</taxon>
        <taxon>Chitinophagaceae</taxon>
        <taxon>Chitinophaga</taxon>
    </lineage>
</organism>
<keyword evidence="3" id="KW-1185">Reference proteome</keyword>
<accession>A0A7K1U666</accession>
<dbReference type="AlphaFoldDB" id="A0A7K1U666"/>
<dbReference type="CDD" id="cd15482">
    <property type="entry name" value="Sialidase_non-viral"/>
    <property type="match status" value="1"/>
</dbReference>
<dbReference type="PANTHER" id="PTHR43752:SF2">
    <property type="entry name" value="BNR_ASP-BOX REPEAT FAMILY PROTEIN"/>
    <property type="match status" value="1"/>
</dbReference>
<dbReference type="Proteomes" id="UP000461730">
    <property type="component" value="Unassembled WGS sequence"/>
</dbReference>
<dbReference type="InterPro" id="IPR036278">
    <property type="entry name" value="Sialidase_sf"/>
</dbReference>
<comment type="caution">
    <text evidence="2">The sequence shown here is derived from an EMBL/GenBank/DDBJ whole genome shotgun (WGS) entry which is preliminary data.</text>
</comment>
<sequence length="373" mass="41942">MGGKATKLTMADIVIFVALSIFMVSENSIMKKCLLPVLLLTALSPVFAQPQARLVKEEFLMEKPPVPAAHASTITELPGGELMASWFGGSRESAPDVCIYTSVFSKGKWSAPEIAATGVVNETTRYASWNPVLFLSRQRRLFLFYKVGPNPREWWGLMKTSIDNGHTWSAAQRLPDSILGPVRNKPVQLKDGSILHPSSTESLDEKVWNAHVEISDSTGHHWQRIAIDCDTFGVIQPSILFHRGNRLQMLLRSRQNVIVQSWSGNNGRSWSPLTRQHMLNPNSGIDAVTTRNGWQVLVYNPAIAGKDWSDGRNELRVAVSRDGENWKDVYELEKHEKGEFSYPAIIQSKDGLLHITYTYNRQNIKHVVLKLKK</sequence>
<dbReference type="SUPFAM" id="SSF50939">
    <property type="entry name" value="Sialidases"/>
    <property type="match status" value="1"/>
</dbReference>
<name>A0A7K1U666_9BACT</name>